<proteinExistence type="predicted"/>
<sequence>MNTNNNNNNNQSANNNSNIGQNSLNLSAEIPDFHVIQDMSDLAESGSQFEERIGDEEDISRDFQWLDFYTNQTYYRNAEWRSSPMPRTRTNQIGQNLVLHEYSGGVSYNNAQSNTGSNQFGITNVEISNNIQYGDYSDSDVYDRFQQQQQPVPQQQERPVQSGNNINFIDENDDN</sequence>
<reference evidence="2 3" key="1">
    <citation type="journal article" date="2018" name="J. Allergy Clin. Immunol.">
        <title>High-quality assembly of Dermatophagoides pteronyssinus genome and transcriptome reveals a wide range of novel allergens.</title>
        <authorList>
            <person name="Liu X.Y."/>
            <person name="Yang K.Y."/>
            <person name="Wang M.Q."/>
            <person name="Kwok J.S."/>
            <person name="Zeng X."/>
            <person name="Yang Z."/>
            <person name="Xiao X.J."/>
            <person name="Lau C.P."/>
            <person name="Li Y."/>
            <person name="Huang Z.M."/>
            <person name="Ba J.G."/>
            <person name="Yim A.K."/>
            <person name="Ouyang C.Y."/>
            <person name="Ngai S.M."/>
            <person name="Chan T.F."/>
            <person name="Leung E.L."/>
            <person name="Liu L."/>
            <person name="Liu Z.G."/>
            <person name="Tsui S.K."/>
        </authorList>
    </citation>
    <scope>NUCLEOTIDE SEQUENCE [LARGE SCALE GENOMIC DNA]</scope>
    <source>
        <strain evidence="2">Derp</strain>
    </source>
</reference>
<name>A0ABQ8J2F3_DERPT</name>
<organism evidence="2 3">
    <name type="scientific">Dermatophagoides pteronyssinus</name>
    <name type="common">European house dust mite</name>
    <dbReference type="NCBI Taxonomy" id="6956"/>
    <lineage>
        <taxon>Eukaryota</taxon>
        <taxon>Metazoa</taxon>
        <taxon>Ecdysozoa</taxon>
        <taxon>Arthropoda</taxon>
        <taxon>Chelicerata</taxon>
        <taxon>Arachnida</taxon>
        <taxon>Acari</taxon>
        <taxon>Acariformes</taxon>
        <taxon>Sarcoptiformes</taxon>
        <taxon>Astigmata</taxon>
        <taxon>Psoroptidia</taxon>
        <taxon>Analgoidea</taxon>
        <taxon>Pyroglyphidae</taxon>
        <taxon>Dermatophagoidinae</taxon>
        <taxon>Dermatophagoides</taxon>
    </lineage>
</organism>
<reference evidence="2 3" key="2">
    <citation type="journal article" date="2022" name="Mol. Biol. Evol.">
        <title>Comparative Genomics Reveals Insights into the Divergent Evolution of Astigmatic Mites and Household Pest Adaptations.</title>
        <authorList>
            <person name="Xiong Q."/>
            <person name="Wan A.T."/>
            <person name="Liu X."/>
            <person name="Fung C.S."/>
            <person name="Xiao X."/>
            <person name="Malainual N."/>
            <person name="Hou J."/>
            <person name="Wang L."/>
            <person name="Wang M."/>
            <person name="Yang K.Y."/>
            <person name="Cui Y."/>
            <person name="Leung E.L."/>
            <person name="Nong W."/>
            <person name="Shin S.K."/>
            <person name="Au S.W."/>
            <person name="Jeong K.Y."/>
            <person name="Chew F.T."/>
            <person name="Hui J.H."/>
            <person name="Leung T.F."/>
            <person name="Tungtrongchitr A."/>
            <person name="Zhong N."/>
            <person name="Liu Z."/>
            <person name="Tsui S.K."/>
        </authorList>
    </citation>
    <scope>NUCLEOTIDE SEQUENCE [LARGE SCALE GENOMIC DNA]</scope>
    <source>
        <strain evidence="2">Derp</strain>
    </source>
</reference>
<feature type="region of interest" description="Disordered" evidence="1">
    <location>
        <begin position="1"/>
        <end position="23"/>
    </location>
</feature>
<dbReference type="EMBL" id="NJHN03000087">
    <property type="protein sequence ID" value="KAH9416723.1"/>
    <property type="molecule type" value="Genomic_DNA"/>
</dbReference>
<comment type="caution">
    <text evidence="2">The sequence shown here is derived from an EMBL/GenBank/DDBJ whole genome shotgun (WGS) entry which is preliminary data.</text>
</comment>
<keyword evidence="3" id="KW-1185">Reference proteome</keyword>
<gene>
    <name evidence="2" type="ORF">DERP_014774</name>
</gene>
<evidence type="ECO:0000256" key="1">
    <source>
        <dbReference type="SAM" id="MobiDB-lite"/>
    </source>
</evidence>
<dbReference type="Proteomes" id="UP000887458">
    <property type="component" value="Unassembled WGS sequence"/>
</dbReference>
<protein>
    <submittedName>
        <fullName evidence="2">Uncharacterized protein</fullName>
    </submittedName>
</protein>
<accession>A0ABQ8J2F3</accession>
<evidence type="ECO:0000313" key="3">
    <source>
        <dbReference type="Proteomes" id="UP000887458"/>
    </source>
</evidence>
<feature type="compositionally biased region" description="Low complexity" evidence="1">
    <location>
        <begin position="148"/>
        <end position="169"/>
    </location>
</feature>
<evidence type="ECO:0000313" key="2">
    <source>
        <dbReference type="EMBL" id="KAH9416723.1"/>
    </source>
</evidence>
<feature type="region of interest" description="Disordered" evidence="1">
    <location>
        <begin position="148"/>
        <end position="175"/>
    </location>
</feature>